<evidence type="ECO:0000313" key="2">
    <source>
        <dbReference type="Proteomes" id="UP001286313"/>
    </source>
</evidence>
<dbReference type="EMBL" id="JAWQEG010003101">
    <property type="protein sequence ID" value="KAK3867974.1"/>
    <property type="molecule type" value="Genomic_DNA"/>
</dbReference>
<dbReference type="AlphaFoldDB" id="A0AAE1F5J5"/>
<reference evidence="1" key="1">
    <citation type="submission" date="2023-10" db="EMBL/GenBank/DDBJ databases">
        <title>Genome assemblies of two species of porcelain crab, Petrolisthes cinctipes and Petrolisthes manimaculis (Anomura: Porcellanidae).</title>
        <authorList>
            <person name="Angst P."/>
        </authorList>
    </citation>
    <scope>NUCLEOTIDE SEQUENCE</scope>
    <source>
        <strain evidence="1">PB745_01</strain>
        <tissue evidence="1">Gill</tissue>
    </source>
</reference>
<organism evidence="1 2">
    <name type="scientific">Petrolisthes cinctipes</name>
    <name type="common">Flat porcelain crab</name>
    <dbReference type="NCBI Taxonomy" id="88211"/>
    <lineage>
        <taxon>Eukaryota</taxon>
        <taxon>Metazoa</taxon>
        <taxon>Ecdysozoa</taxon>
        <taxon>Arthropoda</taxon>
        <taxon>Crustacea</taxon>
        <taxon>Multicrustacea</taxon>
        <taxon>Malacostraca</taxon>
        <taxon>Eumalacostraca</taxon>
        <taxon>Eucarida</taxon>
        <taxon>Decapoda</taxon>
        <taxon>Pleocyemata</taxon>
        <taxon>Anomura</taxon>
        <taxon>Galatheoidea</taxon>
        <taxon>Porcellanidae</taxon>
        <taxon>Petrolisthes</taxon>
    </lineage>
</organism>
<sequence>MGGYGSGGDVLVGVGGGDIRPFPSSLHPTFPLPSSSLYPTFPLLSSNTPYFLLSSSSHHTTLPSSLHPTFPLLSSTTTPHFLFLPSFLFPPPHFPPSLLHHHTPLPPSFLPSSSLHLTTFQLPPLSSCLPEST</sequence>
<comment type="caution">
    <text evidence="1">The sequence shown here is derived from an EMBL/GenBank/DDBJ whole genome shotgun (WGS) entry which is preliminary data.</text>
</comment>
<protein>
    <submittedName>
        <fullName evidence="1">Uncharacterized protein</fullName>
    </submittedName>
</protein>
<keyword evidence="2" id="KW-1185">Reference proteome</keyword>
<dbReference type="Proteomes" id="UP001286313">
    <property type="component" value="Unassembled WGS sequence"/>
</dbReference>
<name>A0AAE1F5J5_PETCI</name>
<accession>A0AAE1F5J5</accession>
<evidence type="ECO:0000313" key="1">
    <source>
        <dbReference type="EMBL" id="KAK3867974.1"/>
    </source>
</evidence>
<proteinExistence type="predicted"/>
<gene>
    <name evidence="1" type="ORF">Pcinc_026605</name>
</gene>